<evidence type="ECO:0000313" key="6">
    <source>
        <dbReference type="EMBL" id="KAF8821811.1"/>
    </source>
</evidence>
<dbReference type="SUPFAM" id="SSF102462">
    <property type="entry name" value="Peptidyl-tRNA hydrolase II"/>
    <property type="match status" value="1"/>
</dbReference>
<accession>A0ABQ7JCQ1</accession>
<dbReference type="EMBL" id="JADAQX010000123">
    <property type="protein sequence ID" value="KAF8821811.1"/>
    <property type="molecule type" value="Genomic_DNA"/>
</dbReference>
<dbReference type="NCBIfam" id="NF003314">
    <property type="entry name" value="PRK04322.1"/>
    <property type="match status" value="1"/>
</dbReference>
<keyword evidence="5" id="KW-0472">Membrane</keyword>
<dbReference type="PANTHER" id="PTHR12649">
    <property type="entry name" value="PEPTIDYL-TRNA HYDROLASE 2"/>
    <property type="match status" value="1"/>
</dbReference>
<keyword evidence="5" id="KW-1133">Transmembrane helix</keyword>
<organism evidence="6 7">
    <name type="scientific">Cardiosporidium cionae</name>
    <dbReference type="NCBI Taxonomy" id="476202"/>
    <lineage>
        <taxon>Eukaryota</taxon>
        <taxon>Sar</taxon>
        <taxon>Alveolata</taxon>
        <taxon>Apicomplexa</taxon>
        <taxon>Aconoidasida</taxon>
        <taxon>Nephromycida</taxon>
        <taxon>Cardiosporidium</taxon>
    </lineage>
</organism>
<dbReference type="NCBIfam" id="TIGR00283">
    <property type="entry name" value="arch_pth2"/>
    <property type="match status" value="1"/>
</dbReference>
<proteinExistence type="inferred from homology"/>
<evidence type="ECO:0000256" key="2">
    <source>
        <dbReference type="ARBA" id="ARBA00022801"/>
    </source>
</evidence>
<dbReference type="InterPro" id="IPR023476">
    <property type="entry name" value="Pep_tRNA_hydro_II_dom_sf"/>
</dbReference>
<dbReference type="Gene3D" id="3.40.1490.10">
    <property type="entry name" value="Bit1"/>
    <property type="match status" value="1"/>
</dbReference>
<name>A0ABQ7JCQ1_9APIC</name>
<gene>
    <name evidence="6" type="ORF">IE077_001524</name>
</gene>
<dbReference type="InterPro" id="IPR002833">
    <property type="entry name" value="PTH2"/>
</dbReference>
<evidence type="ECO:0000256" key="1">
    <source>
        <dbReference type="ARBA" id="ARBA00013260"/>
    </source>
</evidence>
<evidence type="ECO:0000256" key="4">
    <source>
        <dbReference type="ARBA" id="ARBA00048707"/>
    </source>
</evidence>
<sequence length="210" mass="23298">MYIAAHSESFYVGAPAYYNKIINIVLAVLCSTVWVMYWHAPLLFPLLLTAVLFWRLGFRLCLPNHPFFLSKAQTKTDNPVTAKISEKKRIKVDGNMKLVLIVRNDLNMGKGKIAAQCAHAAVSAYRQAVEDESPYLDAWEDSGQAKITLKVEKDDDLQHYKYMAEKQGLPTNIVMDAGRTQIAAGSRTVLSVGPAPASLVDEVCGKLKLL</sequence>
<comment type="caution">
    <text evidence="6">The sequence shown here is derived from an EMBL/GenBank/DDBJ whole genome shotgun (WGS) entry which is preliminary data.</text>
</comment>
<dbReference type="PANTHER" id="PTHR12649:SF11">
    <property type="entry name" value="PEPTIDYL-TRNA HYDROLASE 2, MITOCHONDRIAL"/>
    <property type="match status" value="1"/>
</dbReference>
<dbReference type="CDD" id="cd02430">
    <property type="entry name" value="PTH2"/>
    <property type="match status" value="1"/>
</dbReference>
<dbReference type="EC" id="3.1.1.29" evidence="1"/>
<dbReference type="GO" id="GO:0016787">
    <property type="term" value="F:hydrolase activity"/>
    <property type="evidence" value="ECO:0007669"/>
    <property type="project" value="UniProtKB-KW"/>
</dbReference>
<protein>
    <recommendedName>
        <fullName evidence="1">peptidyl-tRNA hydrolase</fullName>
        <ecNumber evidence="1">3.1.1.29</ecNumber>
    </recommendedName>
</protein>
<feature type="transmembrane region" description="Helical" evidence="5">
    <location>
        <begin position="21"/>
        <end position="37"/>
    </location>
</feature>
<evidence type="ECO:0000313" key="7">
    <source>
        <dbReference type="Proteomes" id="UP000823046"/>
    </source>
</evidence>
<dbReference type="Proteomes" id="UP000823046">
    <property type="component" value="Unassembled WGS sequence"/>
</dbReference>
<comment type="similarity">
    <text evidence="3">Belongs to the PTH2 family.</text>
</comment>
<keyword evidence="5" id="KW-0812">Transmembrane</keyword>
<evidence type="ECO:0000256" key="5">
    <source>
        <dbReference type="SAM" id="Phobius"/>
    </source>
</evidence>
<keyword evidence="2 6" id="KW-0378">Hydrolase</keyword>
<reference evidence="6 7" key="1">
    <citation type="journal article" date="2020" name="bioRxiv">
        <title>Metabolic contributions of an alphaproteobacterial endosymbiont in the apicomplexan Cardiosporidium cionae.</title>
        <authorList>
            <person name="Hunter E.S."/>
            <person name="Paight C.J."/>
            <person name="Lane C.E."/>
        </authorList>
    </citation>
    <scope>NUCLEOTIDE SEQUENCE [LARGE SCALE GENOMIC DNA]</scope>
    <source>
        <strain evidence="6">ESH_2018</strain>
    </source>
</reference>
<evidence type="ECO:0000256" key="3">
    <source>
        <dbReference type="ARBA" id="ARBA00038050"/>
    </source>
</evidence>
<keyword evidence="7" id="KW-1185">Reference proteome</keyword>
<dbReference type="Pfam" id="PF01981">
    <property type="entry name" value="PTH2"/>
    <property type="match status" value="1"/>
</dbReference>
<comment type="catalytic activity">
    <reaction evidence="4">
        <text>an N-acyl-L-alpha-aminoacyl-tRNA + H2O = an N-acyl-L-amino acid + a tRNA + H(+)</text>
        <dbReference type="Rhea" id="RHEA:54448"/>
        <dbReference type="Rhea" id="RHEA-COMP:10123"/>
        <dbReference type="Rhea" id="RHEA-COMP:13883"/>
        <dbReference type="ChEBI" id="CHEBI:15377"/>
        <dbReference type="ChEBI" id="CHEBI:15378"/>
        <dbReference type="ChEBI" id="CHEBI:59874"/>
        <dbReference type="ChEBI" id="CHEBI:78442"/>
        <dbReference type="ChEBI" id="CHEBI:138191"/>
        <dbReference type="EC" id="3.1.1.29"/>
    </reaction>
</comment>